<organism evidence="1 2">
    <name type="scientific">Paenibacillus polymyxa</name>
    <name type="common">Bacillus polymyxa</name>
    <dbReference type="NCBI Taxonomy" id="1406"/>
    <lineage>
        <taxon>Bacteria</taxon>
        <taxon>Bacillati</taxon>
        <taxon>Bacillota</taxon>
        <taxon>Bacilli</taxon>
        <taxon>Bacillales</taxon>
        <taxon>Paenibacillaceae</taxon>
        <taxon>Paenibacillus</taxon>
    </lineage>
</organism>
<dbReference type="SMART" id="SM00966">
    <property type="entry name" value="SpoVT_AbrB"/>
    <property type="match status" value="1"/>
</dbReference>
<dbReference type="Gene3D" id="2.10.260.10">
    <property type="match status" value="1"/>
</dbReference>
<dbReference type="SUPFAM" id="SSF89447">
    <property type="entry name" value="AbrB/MazE/MraZ-like"/>
    <property type="match status" value="1"/>
</dbReference>
<dbReference type="InterPro" id="IPR007159">
    <property type="entry name" value="SpoVT-AbrB_dom"/>
</dbReference>
<dbReference type="GeneID" id="93348519"/>
<sequence length="156" mass="17906">MKNTGMTRPLDQLGRIVLPKEMRTTMDINIGDSLEFFVDEEGFVLRKYTGVSCKFCGAVDHLTYFRDSFICADCIQLLKNDEHVHATSNDAIQAQEHTKSNQANTTWQPKHSRVQQGEMVKKLRKLIQEHPNLPQKVYAEMLDISQGRVSQLKKLL</sequence>
<dbReference type="PANTHER" id="PTHR36432">
    <property type="match status" value="1"/>
</dbReference>
<dbReference type="NCBIfam" id="TIGR01439">
    <property type="entry name" value="lp_hng_hel_AbrB"/>
    <property type="match status" value="1"/>
</dbReference>
<dbReference type="Pfam" id="PF04014">
    <property type="entry name" value="MazE_antitoxin"/>
    <property type="match status" value="1"/>
</dbReference>
<dbReference type="GO" id="GO:0003677">
    <property type="term" value="F:DNA binding"/>
    <property type="evidence" value="ECO:0007669"/>
    <property type="project" value="InterPro"/>
</dbReference>
<dbReference type="EMBL" id="UGSC01000001">
    <property type="protein sequence ID" value="SUA72262.1"/>
    <property type="molecule type" value="Genomic_DNA"/>
</dbReference>
<dbReference type="PANTHER" id="PTHR36432:SF4">
    <property type="entry name" value="TRANSITION STATE REGULATOR ABH-RELATED"/>
    <property type="match status" value="1"/>
</dbReference>
<protein>
    <submittedName>
        <fullName evidence="1">Regulators of stationary/sporulation gene expression</fullName>
    </submittedName>
</protein>
<proteinExistence type="predicted"/>
<evidence type="ECO:0000313" key="2">
    <source>
        <dbReference type="Proteomes" id="UP000254400"/>
    </source>
</evidence>
<dbReference type="KEGG" id="ppoy:RE92_13440"/>
<reference evidence="1 2" key="1">
    <citation type="submission" date="2018-06" db="EMBL/GenBank/DDBJ databases">
        <authorList>
            <consortium name="Pathogen Informatics"/>
            <person name="Doyle S."/>
        </authorList>
    </citation>
    <scope>NUCLEOTIDE SEQUENCE [LARGE SCALE GENOMIC DNA]</scope>
    <source>
        <strain evidence="1 2">NCTC10343</strain>
    </source>
</reference>
<dbReference type="InterPro" id="IPR037914">
    <property type="entry name" value="SpoVT-AbrB_sf"/>
</dbReference>
<dbReference type="InterPro" id="IPR052731">
    <property type="entry name" value="B_subtilis_Trans_State_Reg"/>
</dbReference>
<name>A0A0F0G2T5_PAEPO</name>
<dbReference type="AlphaFoldDB" id="A0A0F0G2T5"/>
<evidence type="ECO:0000313" key="1">
    <source>
        <dbReference type="EMBL" id="SUA72262.1"/>
    </source>
</evidence>
<accession>A0A0F0G2T5</accession>
<gene>
    <name evidence="1" type="primary">abh_3</name>
    <name evidence="1" type="ORF">NCTC10343_05216</name>
</gene>
<dbReference type="RefSeq" id="WP_017428580.1">
    <property type="nucleotide sequence ID" value="NZ_CP009909.1"/>
</dbReference>
<dbReference type="Proteomes" id="UP000254400">
    <property type="component" value="Unassembled WGS sequence"/>
</dbReference>